<feature type="compositionally biased region" description="Low complexity" evidence="1">
    <location>
        <begin position="185"/>
        <end position="212"/>
    </location>
</feature>
<dbReference type="AntiFam" id="ANF00117">
    <property type="entry name" value="Shadow ORF (opposite PRN2)"/>
</dbReference>
<evidence type="ECO:0000256" key="1">
    <source>
        <dbReference type="SAM" id="MobiDB-lite"/>
    </source>
</evidence>
<name>A0A645DVK4_9ZZZZ</name>
<dbReference type="AlphaFoldDB" id="A0A645DVK4"/>
<feature type="region of interest" description="Disordered" evidence="1">
    <location>
        <begin position="168"/>
        <end position="236"/>
    </location>
</feature>
<feature type="compositionally biased region" description="Low complexity" evidence="1">
    <location>
        <begin position="221"/>
        <end position="236"/>
    </location>
</feature>
<organism evidence="2">
    <name type="scientific">bioreactor metagenome</name>
    <dbReference type="NCBI Taxonomy" id="1076179"/>
    <lineage>
        <taxon>unclassified sequences</taxon>
        <taxon>metagenomes</taxon>
        <taxon>ecological metagenomes</taxon>
    </lineage>
</organism>
<gene>
    <name evidence="2" type="ORF">SDC9_140462</name>
</gene>
<feature type="region of interest" description="Disordered" evidence="1">
    <location>
        <begin position="108"/>
        <end position="139"/>
    </location>
</feature>
<accession>A0A645DVK4</accession>
<evidence type="ECO:0000313" key="2">
    <source>
        <dbReference type="EMBL" id="MPM93325.1"/>
    </source>
</evidence>
<dbReference type="EMBL" id="VSSQ01040149">
    <property type="protein sequence ID" value="MPM93325.1"/>
    <property type="molecule type" value="Genomic_DNA"/>
</dbReference>
<sequence>MAVDLDRVGLVVVEPRGGQAVRGRQRRPQLHAVQLRAVLRRVLRVVDPPPCGHQVELSGTDHHPRPERVAMLDLTGEQPGDGLQRRVRVRGHAHPAVLGRILRAEVVQEAPRADQRPVSVRQRPPDPQSAGGGQHRVTRTDDLDRCGLHCHGHSLGCAIDGDPVAPLPMNRSHRRSGATGDGDRAVPVAYAPPAGARGAAPASGAAPTLPGSAGPGCGLSRGCRGATSAARGAARR</sequence>
<protein>
    <submittedName>
        <fullName evidence="2">Uncharacterized protein</fullName>
    </submittedName>
</protein>
<reference evidence="2" key="1">
    <citation type="submission" date="2019-08" db="EMBL/GenBank/DDBJ databases">
        <authorList>
            <person name="Kucharzyk K."/>
            <person name="Murdoch R.W."/>
            <person name="Higgins S."/>
            <person name="Loffler F."/>
        </authorList>
    </citation>
    <scope>NUCLEOTIDE SEQUENCE</scope>
</reference>
<proteinExistence type="predicted"/>
<comment type="caution">
    <text evidence="2">The sequence shown here is derived from an EMBL/GenBank/DDBJ whole genome shotgun (WGS) entry which is preliminary data.</text>
</comment>